<dbReference type="AlphaFoldDB" id="A0A836CJV9"/>
<feature type="region of interest" description="Disordered" evidence="1">
    <location>
        <begin position="376"/>
        <end position="413"/>
    </location>
</feature>
<evidence type="ECO:0000256" key="1">
    <source>
        <dbReference type="SAM" id="MobiDB-lite"/>
    </source>
</evidence>
<sequence length="413" mass="42178">MSAAAVHAIIRSQQRPDISDEAFITPPRRHGGPRMHPGTVTATTACIWQLLLGGHMAVPPLANDTAVFYTALMYRRRFLRLSMVPLPPPQRQAIHNWQYGAPRGYGSAGLALTHLLLTASTAHTTSTPAAQNGAHPPAVQWSADDVAAPHLLRSALAILRQIFIGLREMAGAASPGDPFTPIDLDSTSRLTFLDATIASMEPLQEVAQGFSASQAHGGADSSTSIYVIKSVVDHYFEQAVRSADLMRSQAAAAITAAAATNKRPGPGARASGEDRGSRARLSPPSAASGGGGSNGGGSSGNGGGTGTGEPSGNYLRARRVCLSFYAGDGCNSLRDSCPYVHVRRGQHLPPATASAARGGGGGGGAAAAATGAGAAAQAAGGGDLARQPTQRSALQRNAATWQAGAAAGQPPHE</sequence>
<comment type="caution">
    <text evidence="2">The sequence shown here is derived from an EMBL/GenBank/DDBJ whole genome shotgun (WGS) entry which is preliminary data.</text>
</comment>
<keyword evidence="3" id="KW-1185">Reference proteome</keyword>
<feature type="region of interest" description="Disordered" evidence="1">
    <location>
        <begin position="257"/>
        <end position="311"/>
    </location>
</feature>
<evidence type="ECO:0000313" key="3">
    <source>
        <dbReference type="Proteomes" id="UP000664859"/>
    </source>
</evidence>
<accession>A0A836CJV9</accession>
<dbReference type="EMBL" id="JAFCMP010000062">
    <property type="protein sequence ID" value="KAG5188847.1"/>
    <property type="molecule type" value="Genomic_DNA"/>
</dbReference>
<feature type="compositionally biased region" description="Low complexity" evidence="1">
    <location>
        <begin position="398"/>
        <end position="413"/>
    </location>
</feature>
<name>A0A836CJV9_9STRA</name>
<gene>
    <name evidence="2" type="ORF">JKP88DRAFT_253247</name>
</gene>
<organism evidence="2 3">
    <name type="scientific">Tribonema minus</name>
    <dbReference type="NCBI Taxonomy" id="303371"/>
    <lineage>
        <taxon>Eukaryota</taxon>
        <taxon>Sar</taxon>
        <taxon>Stramenopiles</taxon>
        <taxon>Ochrophyta</taxon>
        <taxon>PX clade</taxon>
        <taxon>Xanthophyceae</taxon>
        <taxon>Tribonematales</taxon>
        <taxon>Tribonemataceae</taxon>
        <taxon>Tribonema</taxon>
    </lineage>
</organism>
<proteinExistence type="predicted"/>
<protein>
    <recommendedName>
        <fullName evidence="4">C3H1-type domain-containing protein</fullName>
    </recommendedName>
</protein>
<reference evidence="2" key="1">
    <citation type="submission" date="2021-02" db="EMBL/GenBank/DDBJ databases">
        <title>First Annotated Genome of the Yellow-green Alga Tribonema minus.</title>
        <authorList>
            <person name="Mahan K.M."/>
        </authorList>
    </citation>
    <scope>NUCLEOTIDE SEQUENCE</scope>
    <source>
        <strain evidence="2">UTEX B ZZ1240</strain>
    </source>
</reference>
<evidence type="ECO:0008006" key="4">
    <source>
        <dbReference type="Google" id="ProtNLM"/>
    </source>
</evidence>
<evidence type="ECO:0000313" key="2">
    <source>
        <dbReference type="EMBL" id="KAG5188847.1"/>
    </source>
</evidence>
<feature type="compositionally biased region" description="Polar residues" evidence="1">
    <location>
        <begin position="387"/>
        <end position="397"/>
    </location>
</feature>
<feature type="compositionally biased region" description="Gly residues" evidence="1">
    <location>
        <begin position="288"/>
        <end position="309"/>
    </location>
</feature>
<dbReference type="Proteomes" id="UP000664859">
    <property type="component" value="Unassembled WGS sequence"/>
</dbReference>